<dbReference type="Gene3D" id="3.40.50.300">
    <property type="entry name" value="P-loop containing nucleotide triphosphate hydrolases"/>
    <property type="match status" value="1"/>
</dbReference>
<dbReference type="InterPro" id="IPR005158">
    <property type="entry name" value="BTAD"/>
</dbReference>
<dbReference type="GO" id="GO:0004016">
    <property type="term" value="F:adenylate cyclase activity"/>
    <property type="evidence" value="ECO:0007669"/>
    <property type="project" value="TreeGrafter"/>
</dbReference>
<proteinExistence type="predicted"/>
<dbReference type="InterPro" id="IPR019734">
    <property type="entry name" value="TPR_rpt"/>
</dbReference>
<feature type="domain" description="Bacterial transcriptional activator" evidence="3">
    <location>
        <begin position="94"/>
        <end position="240"/>
    </location>
</feature>
<dbReference type="SMART" id="SM00028">
    <property type="entry name" value="TPR"/>
    <property type="match status" value="2"/>
</dbReference>
<evidence type="ECO:0000259" key="3">
    <source>
        <dbReference type="SMART" id="SM01043"/>
    </source>
</evidence>
<dbReference type="SUPFAM" id="SSF52540">
    <property type="entry name" value="P-loop containing nucleoside triphosphate hydrolases"/>
    <property type="match status" value="1"/>
</dbReference>
<dbReference type="Pfam" id="PF13191">
    <property type="entry name" value="AAA_16"/>
    <property type="match status" value="1"/>
</dbReference>
<dbReference type="OrthoDB" id="9785312at2"/>
<gene>
    <name evidence="4" type="ORF">SAMN00790413_06000</name>
</gene>
<evidence type="ECO:0000313" key="4">
    <source>
        <dbReference type="EMBL" id="SMB97503.1"/>
    </source>
</evidence>
<dbReference type="STRING" id="695939.SAMN00790413_06000"/>
<keyword evidence="5" id="KW-1185">Reference proteome</keyword>
<dbReference type="InterPro" id="IPR027417">
    <property type="entry name" value="P-loop_NTPase"/>
</dbReference>
<dbReference type="InterPro" id="IPR011990">
    <property type="entry name" value="TPR-like_helical_dom_sf"/>
</dbReference>
<keyword evidence="2" id="KW-0067">ATP-binding</keyword>
<evidence type="ECO:0000313" key="5">
    <source>
        <dbReference type="Proteomes" id="UP000192582"/>
    </source>
</evidence>
<sequence length="1129" mass="122040">MLPSVPAVTLNLLGTPSLVVGGRVRLLERKAAGVLAYVCLEGQVTRERVAGLLWPSVPNHSARNNLRQVLWRLRSYGDLVVGEPLLALAAHVHADVTASLLAASALPASGPAGLGEPDLEQPGWEGELLAGKDFSDCPAFEEWLLAERERFRALRRDALWQRCRADQAAGDLGGALRRAARLLELDPLSEPAYRLIMTLHVGRGDRAAALEAFYACRETLRRELGVSPTPETLALADGIRSASGVDTPGLPTAPTWQPPLVGREAEWTRLNAALDAGQNVIVSGPPGVGKTRLLREVLRARGPVLCLASRPNDEAVPYLALGRLARQLLKAYEDAKVLGLASTPEPLEDWVRVGAAHLLPDLWSEEPGTEPLRSPAAQRRFLEAVTRLVTSLLPLALATQAGSGFGGPGSLMFDDDQWMDEASWEAWMFVFSQPEWRSLGVQVGMTFRQGELPFARLKTVARLVEGRAALTIELQPLREAGVQALTSAFLERQEPGPVAASLVGALWRHTGGNPLFVLETLRSLIDVGRLPGHGEELRALPVPPQLEPLLYRRLEGVPASALRLARVAAVAGSEFDAELAAYVMDLHPLDLVQPWAELEAAQIMSGSRFAHDLIAQAALRSVPLPVRALLHARIAAHLQSRTDTHPKRAAPEHLALHWEAAGQPNSAAPHWVKAGWVALSRGAWSDAAWDFRRAVIAGDSARESVLEAQYGLGMALRGQDPAQAEQAFQAVLLSTPGIRRQVETHAALAELYRLCGRLEDALTQIVRATELARGHLTEPEQADLCRAQFAIHLRAGQYAAAEKTILTAQALAPWRAEITNEHALLLWMAGRFSEAAQLYERFQVPATRGGQPPVPAWYAGNLGWTYWALGRLAEAEAVLALPFNSPASPFDLGVRQVHQATVSISQGRYRKALAELDAAEPSLRAYPPHLLDLQHRRGLLALYAGRYEEAAALLSQAVSTAQHVGDPVRLSLALSGLTSTYAFLKRRAEAEQWSGHVRALAVHVQVPLTQVAANHALALVASLGGEDVQAAALADAAVRQSRTSQMSELLARSLLLRARFGNGVDARADLLEAAGLAEEAGILDVHYQAARALSAADPAWRTPATRLYRQLFSLAPPDFLGAVEPPLTA</sequence>
<dbReference type="SUPFAM" id="SSF48452">
    <property type="entry name" value="TPR-like"/>
    <property type="match status" value="3"/>
</dbReference>
<dbReference type="PANTHER" id="PTHR16305:SF28">
    <property type="entry name" value="GUANYLATE CYCLASE DOMAIN-CONTAINING PROTEIN"/>
    <property type="match status" value="1"/>
</dbReference>
<dbReference type="InterPro" id="IPR041664">
    <property type="entry name" value="AAA_16"/>
</dbReference>
<dbReference type="Pfam" id="PF03704">
    <property type="entry name" value="BTAD"/>
    <property type="match status" value="1"/>
</dbReference>
<keyword evidence="1" id="KW-0547">Nucleotide-binding</keyword>
<dbReference type="Gene3D" id="1.25.40.10">
    <property type="entry name" value="Tetratricopeptide repeat domain"/>
    <property type="match status" value="3"/>
</dbReference>
<evidence type="ECO:0000256" key="2">
    <source>
        <dbReference type="ARBA" id="ARBA00022840"/>
    </source>
</evidence>
<protein>
    <submittedName>
        <fullName evidence="4">Predicted ATPase</fullName>
    </submittedName>
</protein>
<accession>A0A1W1VW75</accession>
<dbReference type="RefSeq" id="WP_084051337.1">
    <property type="nucleotide sequence ID" value="NZ_FWWU01000011.1"/>
</dbReference>
<dbReference type="PANTHER" id="PTHR16305">
    <property type="entry name" value="TESTICULAR SOLUBLE ADENYLYL CYCLASE"/>
    <property type="match status" value="1"/>
</dbReference>
<dbReference type="GO" id="GO:0005737">
    <property type="term" value="C:cytoplasm"/>
    <property type="evidence" value="ECO:0007669"/>
    <property type="project" value="TreeGrafter"/>
</dbReference>
<dbReference type="PRINTS" id="PR00830">
    <property type="entry name" value="ENDOLAPTASE"/>
</dbReference>
<name>A0A1W1VW75_9DEIO</name>
<evidence type="ECO:0000256" key="1">
    <source>
        <dbReference type="ARBA" id="ARBA00022741"/>
    </source>
</evidence>
<dbReference type="AlphaFoldDB" id="A0A1W1VW75"/>
<dbReference type="InterPro" id="IPR036388">
    <property type="entry name" value="WH-like_DNA-bd_sf"/>
</dbReference>
<dbReference type="SMART" id="SM01043">
    <property type="entry name" value="BTAD"/>
    <property type="match status" value="1"/>
</dbReference>
<dbReference type="Proteomes" id="UP000192582">
    <property type="component" value="Unassembled WGS sequence"/>
</dbReference>
<reference evidence="4 5" key="1">
    <citation type="submission" date="2017-04" db="EMBL/GenBank/DDBJ databases">
        <authorList>
            <person name="Afonso C.L."/>
            <person name="Miller P.J."/>
            <person name="Scott M.A."/>
            <person name="Spackman E."/>
            <person name="Goraichik I."/>
            <person name="Dimitrov K.M."/>
            <person name="Suarez D.L."/>
            <person name="Swayne D.E."/>
        </authorList>
    </citation>
    <scope>NUCLEOTIDE SEQUENCE [LARGE SCALE GENOMIC DNA]</scope>
    <source>
        <strain evidence="4 5">KR-140</strain>
    </source>
</reference>
<dbReference type="EMBL" id="FWWU01000011">
    <property type="protein sequence ID" value="SMB97503.1"/>
    <property type="molecule type" value="Genomic_DNA"/>
</dbReference>
<organism evidence="4 5">
    <name type="scientific">Deinococcus hopiensis KR-140</name>
    <dbReference type="NCBI Taxonomy" id="695939"/>
    <lineage>
        <taxon>Bacteria</taxon>
        <taxon>Thermotogati</taxon>
        <taxon>Deinococcota</taxon>
        <taxon>Deinococci</taxon>
        <taxon>Deinococcales</taxon>
        <taxon>Deinococcaceae</taxon>
        <taxon>Deinococcus</taxon>
    </lineage>
</organism>
<dbReference type="Gene3D" id="1.10.10.10">
    <property type="entry name" value="Winged helix-like DNA-binding domain superfamily/Winged helix DNA-binding domain"/>
    <property type="match status" value="1"/>
</dbReference>
<dbReference type="GO" id="GO:0005524">
    <property type="term" value="F:ATP binding"/>
    <property type="evidence" value="ECO:0007669"/>
    <property type="project" value="UniProtKB-KW"/>
</dbReference>